<dbReference type="AlphaFoldDB" id="F8F9F8"/>
<feature type="domain" description="Beta-lactamase-related" evidence="3">
    <location>
        <begin position="44"/>
        <end position="365"/>
    </location>
</feature>
<dbReference type="RefSeq" id="WP_013918800.1">
    <property type="nucleotide sequence ID" value="NC_015690.1"/>
</dbReference>
<dbReference type="PANTHER" id="PTHR46825:SF9">
    <property type="entry name" value="BETA-LACTAMASE-RELATED DOMAIN-CONTAINING PROTEIN"/>
    <property type="match status" value="1"/>
</dbReference>
<dbReference type="Pfam" id="PF00144">
    <property type="entry name" value="Beta-lactamase"/>
    <property type="match status" value="1"/>
</dbReference>
<dbReference type="PATRIC" id="fig|1036673.3.peg.4738"/>
<dbReference type="Gene3D" id="3.40.710.10">
    <property type="entry name" value="DD-peptidase/beta-lactamase superfamily"/>
    <property type="match status" value="1"/>
</dbReference>
<accession>F8F9F8</accession>
<gene>
    <name evidence="4" type="ordered locus">KNP414_05123</name>
</gene>
<dbReference type="InterPro" id="IPR012338">
    <property type="entry name" value="Beta-lactam/transpept-like"/>
</dbReference>
<feature type="chain" id="PRO_5039594920" evidence="2">
    <location>
        <begin position="25"/>
        <end position="639"/>
    </location>
</feature>
<dbReference type="PANTHER" id="PTHR46825">
    <property type="entry name" value="D-ALANYL-D-ALANINE-CARBOXYPEPTIDASE/ENDOPEPTIDASE AMPH"/>
    <property type="match status" value="1"/>
</dbReference>
<reference evidence="5" key="1">
    <citation type="submission" date="2011-06" db="EMBL/GenBank/DDBJ databases">
        <title>Complete genome sequence of Paenibacillus mucilaginosus KNP414.</title>
        <authorList>
            <person name="Wang J."/>
            <person name="Hu S."/>
            <person name="Hu X."/>
            <person name="Zhang B."/>
            <person name="Dong D."/>
            <person name="Zhang S."/>
            <person name="Zhao K."/>
            <person name="Wu D."/>
        </authorList>
    </citation>
    <scope>NUCLEOTIDE SEQUENCE [LARGE SCALE GENOMIC DNA]</scope>
    <source>
        <strain evidence="5">KNP414</strain>
    </source>
</reference>
<keyword evidence="2" id="KW-0732">Signal</keyword>
<dbReference type="InterPro" id="IPR001466">
    <property type="entry name" value="Beta-lactam-related"/>
</dbReference>
<evidence type="ECO:0000259" key="3">
    <source>
        <dbReference type="Pfam" id="PF00144"/>
    </source>
</evidence>
<dbReference type="EMBL" id="CP002869">
    <property type="protein sequence ID" value="AEI43647.1"/>
    <property type="molecule type" value="Genomic_DNA"/>
</dbReference>
<feature type="signal peptide" evidence="2">
    <location>
        <begin position="1"/>
        <end position="24"/>
    </location>
</feature>
<proteinExistence type="predicted"/>
<dbReference type="InterPro" id="IPR050491">
    <property type="entry name" value="AmpC-like"/>
</dbReference>
<name>F8F9F8_PAEMK</name>
<dbReference type="Proteomes" id="UP000006620">
    <property type="component" value="Chromosome"/>
</dbReference>
<keyword evidence="1" id="KW-0812">Transmembrane</keyword>
<sequence length="639" mass="68652">MSKLLKTAARLGLCAGLLLPLVNAEVRPAAAEFNLTPAGLESTLDGLMKERMDALHIPGAAVVVTKGSGIYFSKGYGYADTAAQVPMDPARSRIPIGSLTKSVTATAAMQLVEEGRLDLKQDINTYLRTYQAPKFGNLPITLHDLLTHTSGLDQAVYEVNGKTKESTPDAETFLKRYFEAQPPVRPPGEKYEYSNAGLGLAGNLVEIASGRPLSAYYEQKLLGPLKMPSATLDLPLGDPQLAKSYSYAKGVYQEVPYSYISLPGAGGLSVVPNEFANYLIAHLNGGQAGDTRILKPDSVEAMHAKQYAANPQLDGIGYGFFRGRTASGIPTLYHTGEIDGFVSELVLIPSEKVGIFVAVNSAGSDVQLHEEIVEALSGHMSAPAQPLDPSASASAGGRRTASAAIDTAALAGDYQAGINPRHGWGKWLRFLGGFSAQVESPDPSSLRVTAVFAGSPEKQTKLFKHAGGGLFQEVNGREKLSFQEAEGRMAMTLSDHTTLGKVSFWQKTWTLLSLYAAGSLVFLVIGLIWLVRYGIRAFRKSAKPVSGIVAAIALLNTVFLAVQLTYGNSQLTFGYPAWYAWGISSLPLVSAALAVWLLWKMASGRRGSGWAGWKTAFSLFTLGFTGFLYYWNFLPVHYS</sequence>
<reference evidence="4 5" key="2">
    <citation type="journal article" date="2013" name="Genome Announc.">
        <title>Genome Sequence of Growth-Improving Paenibacillus mucilaginosus Strain KNP414.</title>
        <authorList>
            <person name="Lu J.J."/>
            <person name="Wang J.F."/>
            <person name="Hu X.F."/>
        </authorList>
    </citation>
    <scope>NUCLEOTIDE SEQUENCE [LARGE SCALE GENOMIC DNA]</scope>
    <source>
        <strain evidence="4 5">KNP414</strain>
    </source>
</reference>
<evidence type="ECO:0000313" key="5">
    <source>
        <dbReference type="Proteomes" id="UP000006620"/>
    </source>
</evidence>
<feature type="transmembrane region" description="Helical" evidence="1">
    <location>
        <begin position="509"/>
        <end position="533"/>
    </location>
</feature>
<evidence type="ECO:0000256" key="1">
    <source>
        <dbReference type="SAM" id="Phobius"/>
    </source>
</evidence>
<keyword evidence="1" id="KW-1133">Transmembrane helix</keyword>
<evidence type="ECO:0000256" key="2">
    <source>
        <dbReference type="SAM" id="SignalP"/>
    </source>
</evidence>
<dbReference type="HOGENOM" id="CLU_022757_1_0_9"/>
<protein>
    <submittedName>
        <fullName evidence="4">Hypothetical membrane protein</fullName>
    </submittedName>
</protein>
<organism evidence="4 5">
    <name type="scientific">Paenibacillus mucilaginosus (strain KNP414)</name>
    <dbReference type="NCBI Taxonomy" id="1036673"/>
    <lineage>
        <taxon>Bacteria</taxon>
        <taxon>Bacillati</taxon>
        <taxon>Bacillota</taxon>
        <taxon>Bacilli</taxon>
        <taxon>Bacillales</taxon>
        <taxon>Paenibacillaceae</taxon>
        <taxon>Paenibacillus</taxon>
    </lineage>
</organism>
<feature type="transmembrane region" description="Helical" evidence="1">
    <location>
        <begin position="545"/>
        <end position="566"/>
    </location>
</feature>
<keyword evidence="1" id="KW-0472">Membrane</keyword>
<feature type="transmembrane region" description="Helical" evidence="1">
    <location>
        <begin position="578"/>
        <end position="599"/>
    </location>
</feature>
<dbReference type="SUPFAM" id="SSF56601">
    <property type="entry name" value="beta-lactamase/transpeptidase-like"/>
    <property type="match status" value="1"/>
</dbReference>
<feature type="transmembrane region" description="Helical" evidence="1">
    <location>
        <begin position="611"/>
        <end position="631"/>
    </location>
</feature>
<dbReference type="KEGG" id="pms:KNP414_05123"/>
<evidence type="ECO:0000313" key="4">
    <source>
        <dbReference type="EMBL" id="AEI43647.1"/>
    </source>
</evidence>